<accession>A0A382X0C6</accession>
<proteinExistence type="predicted"/>
<protein>
    <submittedName>
        <fullName evidence="1">Uncharacterized protein</fullName>
    </submittedName>
</protein>
<sequence length="221" mass="24706">MRIAIARSDHRPHFPYRQHSTNPTGHPMTIRLIYALALLFAPWTPSQAQEHVPTPSYSSSMGSVTVGQEQFYRLSFRPDVSIGRWGVALDVELFIEANGDISARGWEFGSATETFDSFLRKIYYVRYGRPDDTVYFKVGALDQVTLGYGLIMTDYRNNLQYPGIKKTGIQFHFGNLANTGIGLEGVINNFQDFQEGGALLGVRAFGRPGGKLELGLIYVTD</sequence>
<organism evidence="1">
    <name type="scientific">marine metagenome</name>
    <dbReference type="NCBI Taxonomy" id="408172"/>
    <lineage>
        <taxon>unclassified sequences</taxon>
        <taxon>metagenomes</taxon>
        <taxon>ecological metagenomes</taxon>
    </lineage>
</organism>
<dbReference type="AlphaFoldDB" id="A0A382X0C6"/>
<reference evidence="1" key="1">
    <citation type="submission" date="2018-05" db="EMBL/GenBank/DDBJ databases">
        <authorList>
            <person name="Lanie J.A."/>
            <person name="Ng W.-L."/>
            <person name="Kazmierczak K.M."/>
            <person name="Andrzejewski T.M."/>
            <person name="Davidsen T.M."/>
            <person name="Wayne K.J."/>
            <person name="Tettelin H."/>
            <person name="Glass J.I."/>
            <person name="Rusch D."/>
            <person name="Podicherti R."/>
            <person name="Tsui H.-C.T."/>
            <person name="Winkler M.E."/>
        </authorList>
    </citation>
    <scope>NUCLEOTIDE SEQUENCE</scope>
</reference>
<name>A0A382X0C6_9ZZZZ</name>
<feature type="non-terminal residue" evidence="1">
    <location>
        <position position="221"/>
    </location>
</feature>
<dbReference type="EMBL" id="UINC01163784">
    <property type="protein sequence ID" value="SVD64280.1"/>
    <property type="molecule type" value="Genomic_DNA"/>
</dbReference>
<gene>
    <name evidence="1" type="ORF">METZ01_LOCUS417134</name>
</gene>
<evidence type="ECO:0000313" key="1">
    <source>
        <dbReference type="EMBL" id="SVD64280.1"/>
    </source>
</evidence>